<name>A0A8G0L404_9HYPO</name>
<accession>A0A8G0L404</accession>
<evidence type="ECO:0000313" key="2">
    <source>
        <dbReference type="Proteomes" id="UP000826661"/>
    </source>
</evidence>
<sequence>MPSFRESYFLVPVLGQQESDMPLGSVIADVTTLERIKPNEDLSIHIDTEIYKPWRVPQIVGAIPSARYDIEYSAFRRLMLDDLEEPLAPVSLIVYGIDQIKTRCFQPSAEFIAKAAADPAVKSRLEIGDAAKVFVVTGVKMARKFSVHEENTETGMVKHQIKFDATDLSTIFAFKVSQLFLTSDGEPTIENYVDGAIFEED</sequence>
<organism evidence="1 2">
    <name type="scientific">Trichoderma simmonsii</name>
    <dbReference type="NCBI Taxonomy" id="1491479"/>
    <lineage>
        <taxon>Eukaryota</taxon>
        <taxon>Fungi</taxon>
        <taxon>Dikarya</taxon>
        <taxon>Ascomycota</taxon>
        <taxon>Pezizomycotina</taxon>
        <taxon>Sordariomycetes</taxon>
        <taxon>Hypocreomycetidae</taxon>
        <taxon>Hypocreales</taxon>
        <taxon>Hypocreaceae</taxon>
        <taxon>Trichoderma</taxon>
    </lineage>
</organism>
<protein>
    <submittedName>
        <fullName evidence="1">Uncharacterized protein</fullName>
    </submittedName>
</protein>
<dbReference type="AlphaFoldDB" id="A0A8G0L404"/>
<keyword evidence="2" id="KW-1185">Reference proteome</keyword>
<reference evidence="1 2" key="1">
    <citation type="journal article" date="2021" name="BMC Genomics">
        <title>Telomere-to-telomere genome assembly of asparaginase-producing Trichoderma simmonsii.</title>
        <authorList>
            <person name="Chung D."/>
            <person name="Kwon Y.M."/>
            <person name="Yang Y."/>
        </authorList>
    </citation>
    <scope>NUCLEOTIDE SEQUENCE [LARGE SCALE GENOMIC DNA]</scope>
    <source>
        <strain evidence="1 2">GH-Sj1</strain>
    </source>
</reference>
<dbReference type="Proteomes" id="UP000826661">
    <property type="component" value="Chromosome II"/>
</dbReference>
<proteinExistence type="predicted"/>
<dbReference type="EMBL" id="CP075865">
    <property type="protein sequence ID" value="QYS95391.1"/>
    <property type="molecule type" value="Genomic_DNA"/>
</dbReference>
<evidence type="ECO:0000313" key="1">
    <source>
        <dbReference type="EMBL" id="QYS95391.1"/>
    </source>
</evidence>
<gene>
    <name evidence="1" type="ORF">H0G86_002683</name>
</gene>